<proteinExistence type="predicted"/>
<dbReference type="InParanoid" id="A0A1U8A974"/>
<dbReference type="AlphaFoldDB" id="A0A1U8A974"/>
<dbReference type="Proteomes" id="UP000189703">
    <property type="component" value="Unplaced"/>
</dbReference>
<protein>
    <submittedName>
        <fullName evidence="2">Uncharacterized protein LOC104602066</fullName>
    </submittedName>
</protein>
<dbReference type="GeneID" id="104602066"/>
<reference evidence="2" key="1">
    <citation type="submission" date="2025-08" db="UniProtKB">
        <authorList>
            <consortium name="RefSeq"/>
        </authorList>
    </citation>
    <scope>IDENTIFICATION</scope>
</reference>
<dbReference type="PANTHER" id="PTHR35317">
    <property type="entry name" value="OS04G0629600 PROTEIN"/>
    <property type="match status" value="1"/>
</dbReference>
<keyword evidence="1" id="KW-1185">Reference proteome</keyword>
<sequence>MLHIILGCKDLDLAIQEKIKPVLVENVSQKEIEHLDAWEKSNRICKSVVKARINKRIRSAIPEKDIVAEYLAAIEEHFVASEKVVSQTLLNKLANMRLANSKSVRDHILEMKDISDKHNSLGVIITDPFLVTFILTSLPSVHGPFNVSYNTQKES</sequence>
<evidence type="ECO:0000313" key="1">
    <source>
        <dbReference type="Proteomes" id="UP000189703"/>
    </source>
</evidence>
<dbReference type="PANTHER" id="PTHR35317:SF23">
    <property type="entry name" value="OS04G0629600 PROTEIN"/>
    <property type="match status" value="1"/>
</dbReference>
<gene>
    <name evidence="2" type="primary">LOC104602066</name>
</gene>
<dbReference type="OMA" id="MFVEIES"/>
<dbReference type="KEGG" id="nnu:104602066"/>
<accession>A0A1U8A974</accession>
<dbReference type="Pfam" id="PF14223">
    <property type="entry name" value="Retrotran_gag_2"/>
    <property type="match status" value="1"/>
</dbReference>
<dbReference type="RefSeq" id="XP_010263938.1">
    <property type="nucleotide sequence ID" value="XM_010265636.1"/>
</dbReference>
<evidence type="ECO:0000313" key="2">
    <source>
        <dbReference type="RefSeq" id="XP_010263938.1"/>
    </source>
</evidence>
<name>A0A1U8A974_NELNU</name>
<dbReference type="eggNOG" id="ENOG502SS8G">
    <property type="taxonomic scope" value="Eukaryota"/>
</dbReference>
<organism evidence="1 2">
    <name type="scientific">Nelumbo nucifera</name>
    <name type="common">Sacred lotus</name>
    <dbReference type="NCBI Taxonomy" id="4432"/>
    <lineage>
        <taxon>Eukaryota</taxon>
        <taxon>Viridiplantae</taxon>
        <taxon>Streptophyta</taxon>
        <taxon>Embryophyta</taxon>
        <taxon>Tracheophyta</taxon>
        <taxon>Spermatophyta</taxon>
        <taxon>Magnoliopsida</taxon>
        <taxon>Proteales</taxon>
        <taxon>Nelumbonaceae</taxon>
        <taxon>Nelumbo</taxon>
    </lineage>
</organism>
<dbReference type="OrthoDB" id="1929566at2759"/>